<evidence type="ECO:0000313" key="2">
    <source>
        <dbReference type="EMBL" id="GAH79377.1"/>
    </source>
</evidence>
<reference evidence="2" key="1">
    <citation type="journal article" date="2014" name="Front. Microbiol.">
        <title>High frequency of phylogenetically diverse reductive dehalogenase-homologous genes in deep subseafloor sedimentary metagenomes.</title>
        <authorList>
            <person name="Kawai M."/>
            <person name="Futagami T."/>
            <person name="Toyoda A."/>
            <person name="Takaki Y."/>
            <person name="Nishi S."/>
            <person name="Hori S."/>
            <person name="Arai W."/>
            <person name="Tsubouchi T."/>
            <person name="Morono Y."/>
            <person name="Uchiyama I."/>
            <person name="Ito T."/>
            <person name="Fujiyama A."/>
            <person name="Inagaki F."/>
            <person name="Takami H."/>
        </authorList>
    </citation>
    <scope>NUCLEOTIDE SEQUENCE</scope>
    <source>
        <strain evidence="2">Expedition CK06-06</strain>
    </source>
</reference>
<feature type="non-terminal residue" evidence="2">
    <location>
        <position position="68"/>
    </location>
</feature>
<accession>X1ICF9</accession>
<proteinExistence type="predicted"/>
<feature type="compositionally biased region" description="Pro residues" evidence="1">
    <location>
        <begin position="34"/>
        <end position="52"/>
    </location>
</feature>
<dbReference type="AlphaFoldDB" id="X1ICF9"/>
<feature type="region of interest" description="Disordered" evidence="1">
    <location>
        <begin position="33"/>
        <end position="68"/>
    </location>
</feature>
<comment type="caution">
    <text evidence="2">The sequence shown here is derived from an EMBL/GenBank/DDBJ whole genome shotgun (WGS) entry which is preliminary data.</text>
</comment>
<sequence>MSNNGKVRYYKQCNVCGNTTEIPYADVPIAGPNPIIPAEPPKPKPYQKPPGPLRIKEMNSDGGGVEAG</sequence>
<protein>
    <submittedName>
        <fullName evidence="2">Uncharacterized protein</fullName>
    </submittedName>
</protein>
<evidence type="ECO:0000256" key="1">
    <source>
        <dbReference type="SAM" id="MobiDB-lite"/>
    </source>
</evidence>
<dbReference type="EMBL" id="BARU01037963">
    <property type="protein sequence ID" value="GAH79377.1"/>
    <property type="molecule type" value="Genomic_DNA"/>
</dbReference>
<organism evidence="2">
    <name type="scientific">marine sediment metagenome</name>
    <dbReference type="NCBI Taxonomy" id="412755"/>
    <lineage>
        <taxon>unclassified sequences</taxon>
        <taxon>metagenomes</taxon>
        <taxon>ecological metagenomes</taxon>
    </lineage>
</organism>
<gene>
    <name evidence="2" type="ORF">S03H2_59066</name>
</gene>
<name>X1ICF9_9ZZZZ</name>